<evidence type="ECO:0000313" key="3">
    <source>
        <dbReference type="Proteomes" id="UP000467249"/>
    </source>
</evidence>
<name>A0A6N4WGB5_9MYCO</name>
<evidence type="ECO:0000256" key="1">
    <source>
        <dbReference type="SAM" id="Phobius"/>
    </source>
</evidence>
<keyword evidence="1" id="KW-1133">Transmembrane helix</keyword>
<reference evidence="2 3" key="1">
    <citation type="journal article" date="2019" name="Emerg. Microbes Infect.">
        <title>Comprehensive subspecies identification of 175 nontuberculous mycobacteria species based on 7547 genomic profiles.</title>
        <authorList>
            <person name="Matsumoto Y."/>
            <person name="Kinjo T."/>
            <person name="Motooka D."/>
            <person name="Nabeya D."/>
            <person name="Jung N."/>
            <person name="Uechi K."/>
            <person name="Horii T."/>
            <person name="Iida T."/>
            <person name="Fujita J."/>
            <person name="Nakamura S."/>
        </authorList>
    </citation>
    <scope>NUCLEOTIDE SEQUENCE [LARGE SCALE GENOMIC DNA]</scope>
    <source>
        <strain evidence="2 3">JCM 30275</strain>
    </source>
</reference>
<keyword evidence="1" id="KW-0472">Membrane</keyword>
<organism evidence="2 3">
    <name type="scientific">Mycolicibacterium anyangense</name>
    <dbReference type="NCBI Taxonomy" id="1431246"/>
    <lineage>
        <taxon>Bacteria</taxon>
        <taxon>Bacillati</taxon>
        <taxon>Actinomycetota</taxon>
        <taxon>Actinomycetes</taxon>
        <taxon>Mycobacteriales</taxon>
        <taxon>Mycobacteriaceae</taxon>
        <taxon>Mycolicibacterium</taxon>
    </lineage>
</organism>
<keyword evidence="3" id="KW-1185">Reference proteome</keyword>
<gene>
    <name evidence="2" type="ORF">MANY_44810</name>
</gene>
<dbReference type="AlphaFoldDB" id="A0A6N4WGB5"/>
<dbReference type="EMBL" id="AP022620">
    <property type="protein sequence ID" value="BBZ79144.1"/>
    <property type="molecule type" value="Genomic_DNA"/>
</dbReference>
<keyword evidence="1" id="KW-0812">Transmembrane</keyword>
<protein>
    <submittedName>
        <fullName evidence="2">Uncharacterized protein</fullName>
    </submittedName>
</protein>
<evidence type="ECO:0000313" key="2">
    <source>
        <dbReference type="EMBL" id="BBZ79144.1"/>
    </source>
</evidence>
<proteinExistence type="predicted"/>
<sequence length="146" mass="16180">MGGAVEFQHSPGLIAVAILAAPILVAMVGAISGYVAQELRDRADGVVATWAGLRITEHQLVLGYHANARRIPLRGLHVDVEETGSPLRRQHNHRVHLTIDGDGSPIDRWQPYSRANRRSAQHFAATLTTMSQGAHRHELRRYQTRT</sequence>
<dbReference type="KEGG" id="many:MANY_44810"/>
<feature type="transmembrane region" description="Helical" evidence="1">
    <location>
        <begin position="12"/>
        <end position="36"/>
    </location>
</feature>
<accession>A0A6N4WGB5</accession>
<dbReference type="Proteomes" id="UP000467249">
    <property type="component" value="Chromosome"/>
</dbReference>